<protein>
    <submittedName>
        <fullName evidence="2">Uncharacterized protein</fullName>
    </submittedName>
</protein>
<keyword evidence="1" id="KW-0812">Transmembrane</keyword>
<dbReference type="EMBL" id="CAXAMN010022006">
    <property type="protein sequence ID" value="CAK9065410.1"/>
    <property type="molecule type" value="Genomic_DNA"/>
</dbReference>
<keyword evidence="1" id="KW-1133">Transmembrane helix</keyword>
<evidence type="ECO:0000313" key="3">
    <source>
        <dbReference type="Proteomes" id="UP001642484"/>
    </source>
</evidence>
<accession>A0ABP0NNQ2</accession>
<evidence type="ECO:0000256" key="1">
    <source>
        <dbReference type="SAM" id="Phobius"/>
    </source>
</evidence>
<evidence type="ECO:0000313" key="2">
    <source>
        <dbReference type="EMBL" id="CAK9065410.1"/>
    </source>
</evidence>
<name>A0ABP0NNQ2_9DINO</name>
<feature type="transmembrane region" description="Helical" evidence="1">
    <location>
        <begin position="26"/>
        <end position="44"/>
    </location>
</feature>
<keyword evidence="3" id="KW-1185">Reference proteome</keyword>
<reference evidence="2 3" key="1">
    <citation type="submission" date="2024-02" db="EMBL/GenBank/DDBJ databases">
        <authorList>
            <person name="Chen Y."/>
            <person name="Shah S."/>
            <person name="Dougan E. K."/>
            <person name="Thang M."/>
            <person name="Chan C."/>
        </authorList>
    </citation>
    <scope>NUCLEOTIDE SEQUENCE [LARGE SCALE GENOMIC DNA]</scope>
</reference>
<sequence length="353" mass="39030">MAKGRLTAFCYACCPFLLELLSPREIFALGITFLIAAAALLFGLSGRQRTQEWDQEELMRWSAERWEEARCFVQEVGIEYTGDCNLRVDEEELPFDYGAWPPVKKSSAEAPQYNYTECPEAHQSCSAGDSGAPELAFLSANTPKQGINMPRYNLVACRNSFLPWAALHVDMGGRSAEAETETHRNVSCGYKMGFTSPEESIPLAQRVLHGFGDTSNAGISCWVLDLESKGCRAVALQAPEQWPIHNGARHLQGNFFLAGLGVCLVAVAACGVECCCSEPDVEEIEKVSDIAEEEEAFWECCEVPQSLSARIRRVQQRWNLFQVNLIQHYEPLSSAREMPSARTGRVGSGSGRA</sequence>
<keyword evidence="1" id="KW-0472">Membrane</keyword>
<gene>
    <name evidence="2" type="ORF">CCMP2556_LOCUS32162</name>
</gene>
<proteinExistence type="predicted"/>
<organism evidence="2 3">
    <name type="scientific">Durusdinium trenchii</name>
    <dbReference type="NCBI Taxonomy" id="1381693"/>
    <lineage>
        <taxon>Eukaryota</taxon>
        <taxon>Sar</taxon>
        <taxon>Alveolata</taxon>
        <taxon>Dinophyceae</taxon>
        <taxon>Suessiales</taxon>
        <taxon>Symbiodiniaceae</taxon>
        <taxon>Durusdinium</taxon>
    </lineage>
</organism>
<dbReference type="Proteomes" id="UP001642484">
    <property type="component" value="Unassembled WGS sequence"/>
</dbReference>
<comment type="caution">
    <text evidence="2">The sequence shown here is derived from an EMBL/GenBank/DDBJ whole genome shotgun (WGS) entry which is preliminary data.</text>
</comment>